<proteinExistence type="predicted"/>
<sequence length="58" mass="6658">MLYPCLCLEKLDTLVTSSVMMAGREQYWRLQDAEADADQEKDIRETMNMAIDEVGELS</sequence>
<gene>
    <name evidence="1" type="primary">ORF223555</name>
</gene>
<evidence type="ECO:0000313" key="1">
    <source>
        <dbReference type="EMBL" id="CEL00377.1"/>
    </source>
</evidence>
<feature type="non-terminal residue" evidence="1">
    <location>
        <position position="58"/>
    </location>
</feature>
<reference evidence="1" key="1">
    <citation type="submission" date="2014-12" db="EMBL/GenBank/DDBJ databases">
        <title>Insight into the proteome of Arion vulgaris.</title>
        <authorList>
            <person name="Aradska J."/>
            <person name="Bulat T."/>
            <person name="Smidak R."/>
            <person name="Sarate P."/>
            <person name="Gangsoo J."/>
            <person name="Sialana F."/>
            <person name="Bilban M."/>
            <person name="Lubec G."/>
        </authorList>
    </citation>
    <scope>NUCLEOTIDE SEQUENCE</scope>
    <source>
        <tissue evidence="1">Skin</tissue>
    </source>
</reference>
<name>A0A0B7C5C6_9EUPU</name>
<protein>
    <submittedName>
        <fullName evidence="1">Uncharacterized protein</fullName>
    </submittedName>
</protein>
<accession>A0A0B7C5C6</accession>
<dbReference type="EMBL" id="HACG01053506">
    <property type="protein sequence ID" value="CEL00377.1"/>
    <property type="molecule type" value="Transcribed_RNA"/>
</dbReference>
<dbReference type="AlphaFoldDB" id="A0A0B7C5C6"/>
<organism evidence="1">
    <name type="scientific">Arion vulgaris</name>
    <dbReference type="NCBI Taxonomy" id="1028688"/>
    <lineage>
        <taxon>Eukaryota</taxon>
        <taxon>Metazoa</taxon>
        <taxon>Spiralia</taxon>
        <taxon>Lophotrochozoa</taxon>
        <taxon>Mollusca</taxon>
        <taxon>Gastropoda</taxon>
        <taxon>Heterobranchia</taxon>
        <taxon>Euthyneura</taxon>
        <taxon>Panpulmonata</taxon>
        <taxon>Eupulmonata</taxon>
        <taxon>Stylommatophora</taxon>
        <taxon>Helicina</taxon>
        <taxon>Arionoidea</taxon>
        <taxon>Arionidae</taxon>
        <taxon>Arion</taxon>
    </lineage>
</organism>